<evidence type="ECO:0008006" key="3">
    <source>
        <dbReference type="Google" id="ProtNLM"/>
    </source>
</evidence>
<comment type="caution">
    <text evidence="1">The sequence shown here is derived from an EMBL/GenBank/DDBJ whole genome shotgun (WGS) entry which is preliminary data.</text>
</comment>
<organism evidence="1 2">
    <name type="scientific">Marinobacterium zhoushanense</name>
    <dbReference type="NCBI Taxonomy" id="1679163"/>
    <lineage>
        <taxon>Bacteria</taxon>
        <taxon>Pseudomonadati</taxon>
        <taxon>Pseudomonadota</taxon>
        <taxon>Gammaproteobacteria</taxon>
        <taxon>Oceanospirillales</taxon>
        <taxon>Oceanospirillaceae</taxon>
        <taxon>Marinobacterium</taxon>
    </lineage>
</organism>
<gene>
    <name evidence="1" type="ORF">GCM10011352_04900</name>
</gene>
<keyword evidence="2" id="KW-1185">Reference proteome</keyword>
<evidence type="ECO:0000313" key="2">
    <source>
        <dbReference type="Proteomes" id="UP000629025"/>
    </source>
</evidence>
<accession>A0ABQ1K1B1</accession>
<protein>
    <recommendedName>
        <fullName evidence="3">HicA toxin of toxin-antitoxin</fullName>
    </recommendedName>
</protein>
<proteinExistence type="predicted"/>
<reference evidence="2" key="1">
    <citation type="journal article" date="2019" name="Int. J. Syst. Evol. Microbiol.">
        <title>The Global Catalogue of Microorganisms (GCM) 10K type strain sequencing project: providing services to taxonomists for standard genome sequencing and annotation.</title>
        <authorList>
            <consortium name="The Broad Institute Genomics Platform"/>
            <consortium name="The Broad Institute Genome Sequencing Center for Infectious Disease"/>
            <person name="Wu L."/>
            <person name="Ma J."/>
        </authorList>
    </citation>
    <scope>NUCLEOTIDE SEQUENCE [LARGE SCALE GENOMIC DNA]</scope>
    <source>
        <strain evidence="2">CGMCC 1.15341</strain>
    </source>
</reference>
<dbReference type="EMBL" id="BMIJ01000001">
    <property type="protein sequence ID" value="GGB82107.1"/>
    <property type="molecule type" value="Genomic_DNA"/>
</dbReference>
<name>A0ABQ1K1B1_9GAMM</name>
<dbReference type="Proteomes" id="UP000629025">
    <property type="component" value="Unassembled WGS sequence"/>
</dbReference>
<dbReference type="RefSeq" id="WP_188745506.1">
    <property type="nucleotide sequence ID" value="NZ_BMIJ01000001.1"/>
</dbReference>
<sequence>MSNKRGMNRESSRKLLESRNIEYRTNNDGIHLIVSGHHCLIDFWPGKGKWNARDNSMSGYGVFNLIEMIESGQL</sequence>
<evidence type="ECO:0000313" key="1">
    <source>
        <dbReference type="EMBL" id="GGB82107.1"/>
    </source>
</evidence>